<dbReference type="EMBL" id="AYYR01000082">
    <property type="protein sequence ID" value="KRM74414.1"/>
    <property type="molecule type" value="Genomic_DNA"/>
</dbReference>
<protein>
    <submittedName>
        <fullName evidence="1">Uncharacterized protein</fullName>
    </submittedName>
</protein>
<gene>
    <name evidence="1" type="ORF">FC82_GL000173</name>
</gene>
<dbReference type="AlphaFoldDB" id="A0A0R2B4H4"/>
<reference evidence="1 2" key="1">
    <citation type="journal article" date="2015" name="Genome Announc.">
        <title>Expanding the biotechnology potential of lactobacilli through comparative genomics of 213 strains and associated genera.</title>
        <authorList>
            <person name="Sun Z."/>
            <person name="Harris H.M."/>
            <person name="McCann A."/>
            <person name="Guo C."/>
            <person name="Argimon S."/>
            <person name="Zhang W."/>
            <person name="Yang X."/>
            <person name="Jeffery I.B."/>
            <person name="Cooney J.C."/>
            <person name="Kagawa T.F."/>
            <person name="Liu W."/>
            <person name="Song Y."/>
            <person name="Salvetti E."/>
            <person name="Wrobel A."/>
            <person name="Rasinkangas P."/>
            <person name="Parkhill J."/>
            <person name="Rea M.C."/>
            <person name="O'Sullivan O."/>
            <person name="Ritari J."/>
            <person name="Douillard F.P."/>
            <person name="Paul Ross R."/>
            <person name="Yang R."/>
            <person name="Briner A.E."/>
            <person name="Felis G.E."/>
            <person name="de Vos W.M."/>
            <person name="Barrangou R."/>
            <person name="Klaenhammer T.R."/>
            <person name="Caufield P.W."/>
            <person name="Cui Y."/>
            <person name="Zhang H."/>
            <person name="O'Toole P.W."/>
        </authorList>
    </citation>
    <scope>NUCLEOTIDE SEQUENCE [LARGE SCALE GENOMIC DNA]</scope>
    <source>
        <strain evidence="1 2">DSM 20515</strain>
    </source>
</reference>
<organism evidence="1 2">
    <name type="scientific">Secundilactobacillus collinoides DSM 20515 = JCM 1123</name>
    <dbReference type="NCBI Taxonomy" id="1423733"/>
    <lineage>
        <taxon>Bacteria</taxon>
        <taxon>Bacillati</taxon>
        <taxon>Bacillota</taxon>
        <taxon>Bacilli</taxon>
        <taxon>Lactobacillales</taxon>
        <taxon>Lactobacillaceae</taxon>
        <taxon>Secundilactobacillus</taxon>
    </lineage>
</organism>
<accession>A0A0R2B4H4</accession>
<name>A0A0R2B4H4_SECCO</name>
<dbReference type="RefSeq" id="WP_056997219.1">
    <property type="nucleotide sequence ID" value="NZ_AYYR01000082.1"/>
</dbReference>
<evidence type="ECO:0000313" key="2">
    <source>
        <dbReference type="Proteomes" id="UP000051845"/>
    </source>
</evidence>
<dbReference type="Proteomes" id="UP000051845">
    <property type="component" value="Unassembled WGS sequence"/>
</dbReference>
<sequence length="92" mass="10710">MLIDQKTTIKNIIAAQIVKIFYPFIIAQTEEGEYIKLNLSLDERNDTLFWDECKSILKAKLWVPVGRHYHQLLDNGWYLDLDRGSGQIESAL</sequence>
<dbReference type="PATRIC" id="fig|1423733.4.peg.191"/>
<evidence type="ECO:0000313" key="1">
    <source>
        <dbReference type="EMBL" id="KRM74414.1"/>
    </source>
</evidence>
<proteinExistence type="predicted"/>
<comment type="caution">
    <text evidence="1">The sequence shown here is derived from an EMBL/GenBank/DDBJ whole genome shotgun (WGS) entry which is preliminary data.</text>
</comment>